<dbReference type="Pfam" id="PF01894">
    <property type="entry name" value="YjbQ"/>
    <property type="match status" value="1"/>
</dbReference>
<dbReference type="EMBL" id="CP043505">
    <property type="protein sequence ID" value="QEO14543.1"/>
    <property type="molecule type" value="Genomic_DNA"/>
</dbReference>
<dbReference type="SUPFAM" id="SSF111038">
    <property type="entry name" value="YjbQ-like"/>
    <property type="match status" value="1"/>
</dbReference>
<gene>
    <name evidence="2" type="ORF">FLP10_09015</name>
</gene>
<proteinExistence type="predicted"/>
<evidence type="ECO:0000256" key="1">
    <source>
        <dbReference type="SAM" id="MobiDB-lite"/>
    </source>
</evidence>
<feature type="region of interest" description="Disordered" evidence="1">
    <location>
        <begin position="1"/>
        <end position="95"/>
    </location>
</feature>
<protein>
    <submittedName>
        <fullName evidence="2">YjbQ family protein</fullName>
    </submittedName>
</protein>
<feature type="compositionally biased region" description="Polar residues" evidence="1">
    <location>
        <begin position="83"/>
        <end position="95"/>
    </location>
</feature>
<name>A0A5C1YEQ0_9MICO</name>
<accession>A0A5C1YEQ0</accession>
<keyword evidence="3" id="KW-1185">Reference proteome</keyword>
<dbReference type="AlphaFoldDB" id="A0A5C1YEQ0"/>
<feature type="region of interest" description="Disordered" evidence="1">
    <location>
        <begin position="177"/>
        <end position="204"/>
    </location>
</feature>
<dbReference type="InterPro" id="IPR001602">
    <property type="entry name" value="UPF0047_YjbQ-like"/>
</dbReference>
<dbReference type="InterPro" id="IPR035917">
    <property type="entry name" value="YjbQ-like_sf"/>
</dbReference>
<dbReference type="Proteomes" id="UP000324678">
    <property type="component" value="Chromosome"/>
</dbReference>
<reference evidence="2 3" key="1">
    <citation type="submission" date="2019-09" db="EMBL/GenBank/DDBJ databases">
        <title>Genome sequencing of strain KACC 19306.</title>
        <authorList>
            <person name="Heo J."/>
            <person name="Kim S.-J."/>
            <person name="Kim J.-S."/>
            <person name="Hong S.-B."/>
            <person name="Kwon S.-W."/>
        </authorList>
    </citation>
    <scope>NUCLEOTIDE SEQUENCE [LARGE SCALE GENOMIC DNA]</scope>
    <source>
        <strain evidence="2 3">KACC 19306</strain>
    </source>
</reference>
<evidence type="ECO:0000313" key="2">
    <source>
        <dbReference type="EMBL" id="QEO14543.1"/>
    </source>
</evidence>
<dbReference type="KEGG" id="ail:FLP10_09015"/>
<evidence type="ECO:0000313" key="3">
    <source>
        <dbReference type="Proteomes" id="UP000324678"/>
    </source>
</evidence>
<feature type="compositionally biased region" description="Polar residues" evidence="1">
    <location>
        <begin position="1"/>
        <end position="12"/>
    </location>
</feature>
<sequence>MIGGCPSQSWSRPSAPVRPPGCSRSSSRRRSACGDWTRTMSRRSTGRTPDGSGSCPTSVPRSASVGLGFSPHWRRCPRGGSTGRATSSTCRSSPRATRLMRELEIPSSGLNTAIDVTDDVAAALGELDAAPGLVGVYAHGSSLGLVLMRFEPGTVQDLLAALEKVAPLTTRYAHELTTGDPNGAAHIRSRETCSRTPKTVIAEP</sequence>
<dbReference type="OrthoDB" id="9801725at2"/>
<organism evidence="2 3">
    <name type="scientific">Agromyces intestinalis</name>
    <dbReference type="NCBI Taxonomy" id="2592652"/>
    <lineage>
        <taxon>Bacteria</taxon>
        <taxon>Bacillati</taxon>
        <taxon>Actinomycetota</taxon>
        <taxon>Actinomycetes</taxon>
        <taxon>Micrococcales</taxon>
        <taxon>Microbacteriaceae</taxon>
        <taxon>Agromyces</taxon>
    </lineage>
</organism>
<dbReference type="Gene3D" id="2.60.120.460">
    <property type="entry name" value="YjbQ-like"/>
    <property type="match status" value="1"/>
</dbReference>